<sequence>MMQITVHFGVIALGLGAAVCVGLFFRMGQVGSLRKQIMELEREKMQDHAEILQLQKQLADLQHSRSSQQTPTPVVPLIEKDLGAGDLSKNKRASQ</sequence>
<evidence type="ECO:0000256" key="1">
    <source>
        <dbReference type="SAM" id="MobiDB-lite"/>
    </source>
</evidence>
<feature type="region of interest" description="Disordered" evidence="1">
    <location>
        <begin position="62"/>
        <end position="95"/>
    </location>
</feature>
<dbReference type="EMBL" id="JAKEVY010000005">
    <property type="protein sequence ID" value="MCF1716574.1"/>
    <property type="molecule type" value="Genomic_DNA"/>
</dbReference>
<reference evidence="3 4" key="1">
    <citation type="submission" date="2022-01" db="EMBL/GenBank/DDBJ databases">
        <title>Flavihumibacter sp. nov., isolated from sediment of a river.</title>
        <authorList>
            <person name="Liu H."/>
        </authorList>
    </citation>
    <scope>NUCLEOTIDE SEQUENCE [LARGE SCALE GENOMIC DNA]</scope>
    <source>
        <strain evidence="3 4">RY-1</strain>
    </source>
</reference>
<keyword evidence="4" id="KW-1185">Reference proteome</keyword>
<keyword evidence="2" id="KW-1133">Transmembrane helix</keyword>
<keyword evidence="2" id="KW-0472">Membrane</keyword>
<dbReference type="RefSeq" id="WP_234867862.1">
    <property type="nucleotide sequence ID" value="NZ_JAKEVY010000005.1"/>
</dbReference>
<evidence type="ECO:0000313" key="4">
    <source>
        <dbReference type="Proteomes" id="UP001200145"/>
    </source>
</evidence>
<evidence type="ECO:0000256" key="2">
    <source>
        <dbReference type="SAM" id="Phobius"/>
    </source>
</evidence>
<accession>A0ABS9BP36</accession>
<protein>
    <submittedName>
        <fullName evidence="3">Uncharacterized protein</fullName>
    </submittedName>
</protein>
<gene>
    <name evidence="3" type="ORF">L0U88_18170</name>
</gene>
<comment type="caution">
    <text evidence="3">The sequence shown here is derived from an EMBL/GenBank/DDBJ whole genome shotgun (WGS) entry which is preliminary data.</text>
</comment>
<feature type="transmembrane region" description="Helical" evidence="2">
    <location>
        <begin position="6"/>
        <end position="25"/>
    </location>
</feature>
<name>A0ABS9BP36_9BACT</name>
<organism evidence="3 4">
    <name type="scientific">Flavihumibacter fluminis</name>
    <dbReference type="NCBI Taxonomy" id="2909236"/>
    <lineage>
        <taxon>Bacteria</taxon>
        <taxon>Pseudomonadati</taxon>
        <taxon>Bacteroidota</taxon>
        <taxon>Chitinophagia</taxon>
        <taxon>Chitinophagales</taxon>
        <taxon>Chitinophagaceae</taxon>
        <taxon>Flavihumibacter</taxon>
    </lineage>
</organism>
<keyword evidence="2" id="KW-0812">Transmembrane</keyword>
<evidence type="ECO:0000313" key="3">
    <source>
        <dbReference type="EMBL" id="MCF1716574.1"/>
    </source>
</evidence>
<dbReference type="Proteomes" id="UP001200145">
    <property type="component" value="Unassembled WGS sequence"/>
</dbReference>
<proteinExistence type="predicted"/>